<dbReference type="PANTHER" id="PTHR30204">
    <property type="entry name" value="REDOX-CYCLING DRUG-SENSING TRANSCRIPTIONAL ACTIVATOR SOXR"/>
    <property type="match status" value="1"/>
</dbReference>
<protein>
    <submittedName>
        <fullName evidence="3">DNA-binding transcriptional MerR regulator</fullName>
    </submittedName>
</protein>
<dbReference type="SUPFAM" id="SSF46955">
    <property type="entry name" value="Putative DNA-binding domain"/>
    <property type="match status" value="1"/>
</dbReference>
<dbReference type="Proteomes" id="UP000627838">
    <property type="component" value="Unassembled WGS sequence"/>
</dbReference>
<name>A0ABR9JQQ8_9ACTN</name>
<evidence type="ECO:0000259" key="2">
    <source>
        <dbReference type="PROSITE" id="PS50937"/>
    </source>
</evidence>
<keyword evidence="1 3" id="KW-0238">DNA-binding</keyword>
<evidence type="ECO:0000256" key="1">
    <source>
        <dbReference type="ARBA" id="ARBA00023125"/>
    </source>
</evidence>
<organism evidence="3 4">
    <name type="scientific">Actinomadura algeriensis</name>
    <dbReference type="NCBI Taxonomy" id="1679523"/>
    <lineage>
        <taxon>Bacteria</taxon>
        <taxon>Bacillati</taxon>
        <taxon>Actinomycetota</taxon>
        <taxon>Actinomycetes</taxon>
        <taxon>Streptosporangiales</taxon>
        <taxon>Thermomonosporaceae</taxon>
        <taxon>Actinomadura</taxon>
    </lineage>
</organism>
<keyword evidence="4" id="KW-1185">Reference proteome</keyword>
<dbReference type="PANTHER" id="PTHR30204:SF97">
    <property type="entry name" value="MERR FAMILY REGULATORY PROTEIN"/>
    <property type="match status" value="1"/>
</dbReference>
<dbReference type="RefSeq" id="WP_192759404.1">
    <property type="nucleotide sequence ID" value="NZ_JADBDZ010000001.1"/>
</dbReference>
<accession>A0ABR9JQQ8</accession>
<gene>
    <name evidence="3" type="ORF">H4W34_002587</name>
</gene>
<dbReference type="PRINTS" id="PR00040">
    <property type="entry name" value="HTHMERR"/>
</dbReference>
<dbReference type="PROSITE" id="PS00552">
    <property type="entry name" value="HTH_MERR_1"/>
    <property type="match status" value="1"/>
</dbReference>
<reference evidence="3 4" key="1">
    <citation type="submission" date="2020-10" db="EMBL/GenBank/DDBJ databases">
        <title>Sequencing the genomes of 1000 actinobacteria strains.</title>
        <authorList>
            <person name="Klenk H.-P."/>
        </authorList>
    </citation>
    <scope>NUCLEOTIDE SEQUENCE [LARGE SCALE GENOMIC DNA]</scope>
    <source>
        <strain evidence="3 4">DSM 46744</strain>
    </source>
</reference>
<dbReference type="InterPro" id="IPR047057">
    <property type="entry name" value="MerR_fam"/>
</dbReference>
<sequence length="121" mass="13639">MRIGEVARCAGVSTRAVRYYEQQGLVHADRDHNGYRVYGPESIGLVREIARLLRLGLNTDDVAMFVGCLGRDEPPSKECVDLLRIYSERLGALNERIRALTEIRDRLATETDRIAEHLAGE</sequence>
<dbReference type="PROSITE" id="PS50937">
    <property type="entry name" value="HTH_MERR_2"/>
    <property type="match status" value="1"/>
</dbReference>
<dbReference type="Gene3D" id="1.10.1660.10">
    <property type="match status" value="1"/>
</dbReference>
<dbReference type="GO" id="GO:0003677">
    <property type="term" value="F:DNA binding"/>
    <property type="evidence" value="ECO:0007669"/>
    <property type="project" value="UniProtKB-KW"/>
</dbReference>
<comment type="caution">
    <text evidence="3">The sequence shown here is derived from an EMBL/GenBank/DDBJ whole genome shotgun (WGS) entry which is preliminary data.</text>
</comment>
<dbReference type="InterPro" id="IPR000551">
    <property type="entry name" value="MerR-type_HTH_dom"/>
</dbReference>
<dbReference type="SMART" id="SM00422">
    <property type="entry name" value="HTH_MERR"/>
    <property type="match status" value="1"/>
</dbReference>
<evidence type="ECO:0000313" key="3">
    <source>
        <dbReference type="EMBL" id="MBE1532754.1"/>
    </source>
</evidence>
<feature type="domain" description="HTH merR-type" evidence="2">
    <location>
        <begin position="1"/>
        <end position="68"/>
    </location>
</feature>
<dbReference type="InterPro" id="IPR009061">
    <property type="entry name" value="DNA-bd_dom_put_sf"/>
</dbReference>
<evidence type="ECO:0000313" key="4">
    <source>
        <dbReference type="Proteomes" id="UP000627838"/>
    </source>
</evidence>
<proteinExistence type="predicted"/>
<dbReference type="Pfam" id="PF00376">
    <property type="entry name" value="MerR"/>
    <property type="match status" value="1"/>
</dbReference>
<dbReference type="EMBL" id="JADBDZ010000001">
    <property type="protein sequence ID" value="MBE1532754.1"/>
    <property type="molecule type" value="Genomic_DNA"/>
</dbReference>